<dbReference type="KEGG" id="pbh:AAW51_4128"/>
<dbReference type="RefSeq" id="WP_047196097.1">
    <property type="nucleotide sequence ID" value="NZ_CP011371.1"/>
</dbReference>
<organism evidence="1 2">
    <name type="scientific">Caldimonas brevitalea</name>
    <dbReference type="NCBI Taxonomy" id="413882"/>
    <lineage>
        <taxon>Bacteria</taxon>
        <taxon>Pseudomonadati</taxon>
        <taxon>Pseudomonadota</taxon>
        <taxon>Betaproteobacteria</taxon>
        <taxon>Burkholderiales</taxon>
        <taxon>Sphaerotilaceae</taxon>
        <taxon>Caldimonas</taxon>
    </lineage>
</organism>
<reference evidence="1 2" key="1">
    <citation type="submission" date="2015-05" db="EMBL/GenBank/DDBJ databases">
        <authorList>
            <person name="Tang B."/>
            <person name="Yu Y."/>
        </authorList>
    </citation>
    <scope>NUCLEOTIDE SEQUENCE [LARGE SCALE GENOMIC DNA]</scope>
    <source>
        <strain evidence="1 2">DSM 7029</strain>
    </source>
</reference>
<dbReference type="EMBL" id="CP011371">
    <property type="protein sequence ID" value="AKJ30819.1"/>
    <property type="molecule type" value="Genomic_DNA"/>
</dbReference>
<dbReference type="OrthoDB" id="7067643at2"/>
<gene>
    <name evidence="1" type="ORF">AAW51_4128</name>
</gene>
<accession>A0A0G3BMZ9</accession>
<dbReference type="AlphaFoldDB" id="A0A0G3BMZ9"/>
<name>A0A0G3BMZ9_9BURK</name>
<proteinExistence type="predicted"/>
<evidence type="ECO:0000313" key="1">
    <source>
        <dbReference type="EMBL" id="AKJ30819.1"/>
    </source>
</evidence>
<evidence type="ECO:0000313" key="2">
    <source>
        <dbReference type="Proteomes" id="UP000035352"/>
    </source>
</evidence>
<keyword evidence="2" id="KW-1185">Reference proteome</keyword>
<protein>
    <submittedName>
        <fullName evidence="1">Uncharacterized protein</fullName>
    </submittedName>
</protein>
<dbReference type="Proteomes" id="UP000035352">
    <property type="component" value="Chromosome"/>
</dbReference>
<sequence length="125" mass="13815">MDITISQDAVTISIARTHRSVMFNGQRFEVTELGIPLPFARQPGTLHDVKDGDLQWVYVTDTHEMTAAEFDEFASDLLKRREWLIQEGGAVGGGFLCLEIAAPGRPILYVNSEGAGYARYVARLG</sequence>